<evidence type="ECO:0000259" key="1">
    <source>
        <dbReference type="Pfam" id="PF12705"/>
    </source>
</evidence>
<proteinExistence type="predicted"/>
<accession>A0A6M3L6J2</accession>
<dbReference type="InterPro" id="IPR011604">
    <property type="entry name" value="PDDEXK-like_dom_sf"/>
</dbReference>
<feature type="domain" description="PD-(D/E)XK endonuclease-like" evidence="1">
    <location>
        <begin position="10"/>
        <end position="157"/>
    </location>
</feature>
<dbReference type="Gene3D" id="3.90.320.10">
    <property type="match status" value="1"/>
</dbReference>
<organism evidence="2">
    <name type="scientific">viral metagenome</name>
    <dbReference type="NCBI Taxonomy" id="1070528"/>
    <lineage>
        <taxon>unclassified sequences</taxon>
        <taxon>metagenomes</taxon>
        <taxon>organismal metagenomes</taxon>
    </lineage>
</organism>
<evidence type="ECO:0000313" key="2">
    <source>
        <dbReference type="EMBL" id="QJA90003.1"/>
    </source>
</evidence>
<sequence>MVGLFQKKKTTPLILGNLVHRGLEERFKNGTESAVRLISDECEKAFQDAGDIYSLSPEWLSKQEATATSMVRNAPEKWNIRNMELAEEEFNIPYDDYFNLVGKIDGIARREDGTIWVRDYKTKGSFDNAFINDLLQRNVQGNIYCYAARKLGKEVQGFEVLMIRRPTIRQKKKEVLSRYIERIVSDYLSRTDFYYAESRCVIPNPNEMFQRNLGITMFRLRQCYDKNLWEENETSCHQFGSCCMYLPLCSRHVGAEDAFDMLGEDHHPELSNMKGEKDNGIGKRTK</sequence>
<dbReference type="AlphaFoldDB" id="A0A6M3L6J2"/>
<dbReference type="Pfam" id="PF12705">
    <property type="entry name" value="PDDEXK_1"/>
    <property type="match status" value="1"/>
</dbReference>
<gene>
    <name evidence="2" type="ORF">MM415B02461_0005</name>
</gene>
<dbReference type="EMBL" id="MT142884">
    <property type="protein sequence ID" value="QJA90003.1"/>
    <property type="molecule type" value="Genomic_DNA"/>
</dbReference>
<reference evidence="2" key="1">
    <citation type="submission" date="2020-03" db="EMBL/GenBank/DDBJ databases">
        <title>The deep terrestrial virosphere.</title>
        <authorList>
            <person name="Holmfeldt K."/>
            <person name="Nilsson E."/>
            <person name="Simone D."/>
            <person name="Lopez-Fernandez M."/>
            <person name="Wu X."/>
            <person name="de Brujin I."/>
            <person name="Lundin D."/>
            <person name="Andersson A."/>
            <person name="Bertilsson S."/>
            <person name="Dopson M."/>
        </authorList>
    </citation>
    <scope>NUCLEOTIDE SEQUENCE</scope>
    <source>
        <strain evidence="2">MM415B02461</strain>
    </source>
</reference>
<dbReference type="InterPro" id="IPR038726">
    <property type="entry name" value="PDDEXK_AddAB-type"/>
</dbReference>
<name>A0A6M3L6J2_9ZZZZ</name>
<protein>
    <submittedName>
        <fullName evidence="2">Putative PD-(D/E)XK nuclease superfamily protein</fullName>
    </submittedName>
</protein>